<accession>A0ACB6FNR5</accession>
<comment type="caution">
    <text evidence="1">The sequence shown here is derived from an EMBL/GenBank/DDBJ whole genome shotgun (WGS) entry which is preliminary data.</text>
</comment>
<organism evidence="1 2">
    <name type="scientific">Alternaria gaisen</name>
    <dbReference type="NCBI Taxonomy" id="167740"/>
    <lineage>
        <taxon>Eukaryota</taxon>
        <taxon>Fungi</taxon>
        <taxon>Dikarya</taxon>
        <taxon>Ascomycota</taxon>
        <taxon>Pezizomycotina</taxon>
        <taxon>Dothideomycetes</taxon>
        <taxon>Pleosporomycetidae</taxon>
        <taxon>Pleosporales</taxon>
        <taxon>Pleosporineae</taxon>
        <taxon>Pleosporaceae</taxon>
        <taxon>Alternaria</taxon>
        <taxon>Alternaria sect. Alternaria</taxon>
    </lineage>
</organism>
<keyword evidence="2" id="KW-1185">Reference proteome</keyword>
<sequence>MVITTAQPFYCGQETHKKERCECYRADGTAYGKEIGKGSEENKWARQIIYQA</sequence>
<evidence type="ECO:0000313" key="2">
    <source>
        <dbReference type="Proteomes" id="UP000293547"/>
    </source>
</evidence>
<proteinExistence type="predicted"/>
<reference evidence="1 2" key="1">
    <citation type="journal article" date="2019" name="bioRxiv">
        <title>Genomics, evolutionary history and diagnostics of the Alternaria alternata species group including apple and Asian pear pathotypes.</title>
        <authorList>
            <person name="Armitage A.D."/>
            <person name="Cockerton H.M."/>
            <person name="Sreenivasaprasad S."/>
            <person name="Woodhall J.W."/>
            <person name="Lane C.R."/>
            <person name="Harrison R.J."/>
            <person name="Clarkson J.P."/>
        </authorList>
    </citation>
    <scope>NUCLEOTIDE SEQUENCE [LARGE SCALE GENOMIC DNA]</scope>
    <source>
        <strain evidence="1 2">FERA 650</strain>
    </source>
</reference>
<name>A0ACB6FNR5_9PLEO</name>
<gene>
    <name evidence="1" type="ORF">AG0111_0g6071</name>
</gene>
<dbReference type="EMBL" id="PDWZ02000005">
    <property type="protein sequence ID" value="KAB2106078.1"/>
    <property type="molecule type" value="Genomic_DNA"/>
</dbReference>
<evidence type="ECO:0000313" key="1">
    <source>
        <dbReference type="EMBL" id="KAB2106078.1"/>
    </source>
</evidence>
<dbReference type="Proteomes" id="UP000293547">
    <property type="component" value="Unassembled WGS sequence"/>
</dbReference>
<protein>
    <submittedName>
        <fullName evidence="1">Uncharacterized protein</fullName>
    </submittedName>
</protein>